<dbReference type="EMBL" id="AP021874">
    <property type="protein sequence ID" value="BBO67456.1"/>
    <property type="molecule type" value="Genomic_DNA"/>
</dbReference>
<dbReference type="NCBIfam" id="NF003807">
    <property type="entry name" value="PRK05395.1-4"/>
    <property type="match status" value="1"/>
</dbReference>
<dbReference type="NCBIfam" id="TIGR01088">
    <property type="entry name" value="aroQ"/>
    <property type="match status" value="1"/>
</dbReference>
<reference evidence="12 13" key="1">
    <citation type="submission" date="2019-11" db="EMBL/GenBank/DDBJ databases">
        <title>Comparative genomics of hydrocarbon-degrading Desulfosarcina strains.</title>
        <authorList>
            <person name="Watanabe M."/>
            <person name="Kojima H."/>
            <person name="Fukui M."/>
        </authorList>
    </citation>
    <scope>NUCLEOTIDE SEQUENCE [LARGE SCALE GENOMIC DNA]</scope>
    <source>
        <strain evidence="12 13">PL12</strain>
    </source>
</reference>
<dbReference type="Pfam" id="PF01220">
    <property type="entry name" value="DHquinase_II"/>
    <property type="match status" value="1"/>
</dbReference>
<dbReference type="PIRSF" id="PIRSF001399">
    <property type="entry name" value="DHquinase_II"/>
    <property type="match status" value="1"/>
</dbReference>
<dbReference type="UniPathway" id="UPA00053">
    <property type="reaction ID" value="UER00086"/>
</dbReference>
<dbReference type="KEGG" id="dalk:DSCA_13860"/>
<comment type="subunit">
    <text evidence="5 8">Homododecamer.</text>
</comment>
<feature type="active site" description="Proton acceptor" evidence="8 9">
    <location>
        <position position="29"/>
    </location>
</feature>
<dbReference type="InterPro" id="IPR036441">
    <property type="entry name" value="DHquinase_II_sf"/>
</dbReference>
<feature type="binding site" evidence="8 10">
    <location>
        <position position="80"/>
    </location>
    <ligand>
        <name>substrate</name>
    </ligand>
</feature>
<dbReference type="InterPro" id="IPR018509">
    <property type="entry name" value="DHquinase_II_CS"/>
</dbReference>
<gene>
    <name evidence="8 12" type="primary">aroQ</name>
    <name evidence="12" type="ORF">DSCA_13860</name>
</gene>
<evidence type="ECO:0000313" key="12">
    <source>
        <dbReference type="EMBL" id="BBO67456.1"/>
    </source>
</evidence>
<evidence type="ECO:0000256" key="3">
    <source>
        <dbReference type="ARBA" id="ARBA00004902"/>
    </source>
</evidence>
<dbReference type="PANTHER" id="PTHR21272">
    <property type="entry name" value="CATABOLIC 3-DEHYDROQUINASE"/>
    <property type="match status" value="1"/>
</dbReference>
<dbReference type="PANTHER" id="PTHR21272:SF3">
    <property type="entry name" value="CATABOLIC 3-DEHYDROQUINASE"/>
    <property type="match status" value="1"/>
</dbReference>
<feature type="binding site" evidence="8 10">
    <location>
        <position position="86"/>
    </location>
    <ligand>
        <name>substrate</name>
    </ligand>
</feature>
<evidence type="ECO:0000256" key="7">
    <source>
        <dbReference type="ARBA" id="ARBA00023239"/>
    </source>
</evidence>
<name>A0A5K7YEL0_9BACT</name>
<dbReference type="EC" id="4.2.1.10" evidence="6 8"/>
<keyword evidence="8" id="KW-0057">Aromatic amino acid biosynthesis</keyword>
<comment type="pathway">
    <text evidence="3 8">Metabolic intermediate biosynthesis; chorismate biosynthesis; chorismate from D-erythrose 4-phosphate and phosphoenolpyruvate: step 3/7.</text>
</comment>
<dbReference type="Proteomes" id="UP000427906">
    <property type="component" value="Chromosome"/>
</dbReference>
<dbReference type="NCBIfam" id="NF003804">
    <property type="entry name" value="PRK05395.1-1"/>
    <property type="match status" value="1"/>
</dbReference>
<comment type="function">
    <text evidence="2 8">Catalyzes a trans-dehydration via an enolate intermediate.</text>
</comment>
<feature type="binding site" evidence="8 10">
    <location>
        <begin position="107"/>
        <end position="108"/>
    </location>
    <ligand>
        <name>substrate</name>
    </ligand>
</feature>
<evidence type="ECO:0000256" key="2">
    <source>
        <dbReference type="ARBA" id="ARBA00003924"/>
    </source>
</evidence>
<dbReference type="GO" id="GO:0019631">
    <property type="term" value="P:quinate catabolic process"/>
    <property type="evidence" value="ECO:0007669"/>
    <property type="project" value="TreeGrafter"/>
</dbReference>
<evidence type="ECO:0000256" key="8">
    <source>
        <dbReference type="HAMAP-Rule" id="MF_00169"/>
    </source>
</evidence>
<keyword evidence="8" id="KW-0028">Amino-acid biosynthesis</keyword>
<dbReference type="Gene3D" id="3.40.50.9100">
    <property type="entry name" value="Dehydroquinase, class II"/>
    <property type="match status" value="1"/>
</dbReference>
<feature type="site" description="Transition state stabilizer" evidence="8 11">
    <location>
        <position position="24"/>
    </location>
</feature>
<dbReference type="NCBIfam" id="NF003806">
    <property type="entry name" value="PRK05395.1-3"/>
    <property type="match status" value="1"/>
</dbReference>
<dbReference type="GO" id="GO:0008652">
    <property type="term" value="P:amino acid biosynthetic process"/>
    <property type="evidence" value="ECO:0007669"/>
    <property type="project" value="UniProtKB-KW"/>
</dbReference>
<evidence type="ECO:0000256" key="4">
    <source>
        <dbReference type="ARBA" id="ARBA00011037"/>
    </source>
</evidence>
<keyword evidence="7 8" id="KW-0456">Lyase</keyword>
<keyword evidence="13" id="KW-1185">Reference proteome</keyword>
<comment type="similarity">
    <text evidence="4 8">Belongs to the type-II 3-dehydroquinase family.</text>
</comment>
<dbReference type="CDD" id="cd00466">
    <property type="entry name" value="DHQase_II"/>
    <property type="match status" value="1"/>
</dbReference>
<feature type="binding site" evidence="8 10">
    <location>
        <position position="117"/>
    </location>
    <ligand>
        <name>substrate</name>
    </ligand>
</feature>
<evidence type="ECO:0000256" key="1">
    <source>
        <dbReference type="ARBA" id="ARBA00001864"/>
    </source>
</evidence>
<feature type="active site" description="Proton donor" evidence="8 9">
    <location>
        <position position="106"/>
    </location>
</feature>
<dbReference type="SUPFAM" id="SSF52304">
    <property type="entry name" value="Type II 3-dehydroquinate dehydratase"/>
    <property type="match status" value="1"/>
</dbReference>
<feature type="binding site" evidence="8 10">
    <location>
        <position position="93"/>
    </location>
    <ligand>
        <name>substrate</name>
    </ligand>
</feature>
<dbReference type="PROSITE" id="PS01029">
    <property type="entry name" value="DEHYDROQUINASE_II"/>
    <property type="match status" value="1"/>
</dbReference>
<dbReference type="InterPro" id="IPR001874">
    <property type="entry name" value="DHquinase_II"/>
</dbReference>
<protein>
    <recommendedName>
        <fullName evidence="6 8">3-dehydroquinate dehydratase</fullName>
        <shortName evidence="8">3-dehydroquinase</shortName>
        <ecNumber evidence="6 8">4.2.1.10</ecNumber>
    </recommendedName>
    <alternativeName>
        <fullName evidence="8">Type II DHQase</fullName>
    </alternativeName>
</protein>
<dbReference type="GO" id="GO:0009073">
    <property type="term" value="P:aromatic amino acid family biosynthetic process"/>
    <property type="evidence" value="ECO:0007669"/>
    <property type="project" value="UniProtKB-KW"/>
</dbReference>
<evidence type="ECO:0000256" key="6">
    <source>
        <dbReference type="ARBA" id="ARBA00012060"/>
    </source>
</evidence>
<dbReference type="AlphaFoldDB" id="A0A5K7YEL0"/>
<evidence type="ECO:0000256" key="9">
    <source>
        <dbReference type="PIRSR" id="PIRSR001399-1"/>
    </source>
</evidence>
<evidence type="ECO:0000313" key="13">
    <source>
        <dbReference type="Proteomes" id="UP000427906"/>
    </source>
</evidence>
<accession>A0A5K7YEL0</accession>
<dbReference type="GO" id="GO:0009423">
    <property type="term" value="P:chorismate biosynthetic process"/>
    <property type="evidence" value="ECO:0007669"/>
    <property type="project" value="UniProtKB-UniRule"/>
</dbReference>
<comment type="catalytic activity">
    <reaction evidence="1 8">
        <text>3-dehydroquinate = 3-dehydroshikimate + H2O</text>
        <dbReference type="Rhea" id="RHEA:21096"/>
        <dbReference type="ChEBI" id="CHEBI:15377"/>
        <dbReference type="ChEBI" id="CHEBI:16630"/>
        <dbReference type="ChEBI" id="CHEBI:32364"/>
        <dbReference type="EC" id="4.2.1.10"/>
    </reaction>
</comment>
<evidence type="ECO:0000256" key="11">
    <source>
        <dbReference type="PIRSR" id="PIRSR001399-3"/>
    </source>
</evidence>
<evidence type="ECO:0000256" key="10">
    <source>
        <dbReference type="PIRSR" id="PIRSR001399-2"/>
    </source>
</evidence>
<organism evidence="12 13">
    <name type="scientific">Desulfosarcina alkanivorans</name>
    <dbReference type="NCBI Taxonomy" id="571177"/>
    <lineage>
        <taxon>Bacteria</taxon>
        <taxon>Pseudomonadati</taxon>
        <taxon>Thermodesulfobacteriota</taxon>
        <taxon>Desulfobacteria</taxon>
        <taxon>Desulfobacterales</taxon>
        <taxon>Desulfosarcinaceae</taxon>
        <taxon>Desulfosarcina</taxon>
    </lineage>
</organism>
<sequence length="150" mass="16361">MADSRQNRHIFVVHGPNLNMLGQREPDHYGHRTLADIDRAIASKATELALQVSTFQSNHEGEIVDALQGAVGRAQGLIINPAAYTHTSVAIRDAVLMLDVPTIEVHLSNIHKRESFRHRSFIADIATGQITGLGASGYLFALEALARMIA</sequence>
<dbReference type="NCBIfam" id="NF003805">
    <property type="entry name" value="PRK05395.1-2"/>
    <property type="match status" value="1"/>
</dbReference>
<evidence type="ECO:0000256" key="5">
    <source>
        <dbReference type="ARBA" id="ARBA00011193"/>
    </source>
</evidence>
<proteinExistence type="inferred from homology"/>
<dbReference type="GO" id="GO:0003855">
    <property type="term" value="F:3-dehydroquinate dehydratase activity"/>
    <property type="evidence" value="ECO:0007669"/>
    <property type="project" value="UniProtKB-UniRule"/>
</dbReference>
<dbReference type="HAMAP" id="MF_00169">
    <property type="entry name" value="AroQ"/>
    <property type="match status" value="1"/>
</dbReference>